<dbReference type="AlphaFoldDB" id="A0A0F3IG30"/>
<dbReference type="InterPro" id="IPR023210">
    <property type="entry name" value="NADP_OxRdtase_dom"/>
</dbReference>
<dbReference type="InterPro" id="IPR020471">
    <property type="entry name" value="AKR"/>
</dbReference>
<evidence type="ECO:0000313" key="2">
    <source>
        <dbReference type="EMBL" id="KJV05701.1"/>
    </source>
</evidence>
<protein>
    <submittedName>
        <fullName evidence="2">Xylose reductase</fullName>
    </submittedName>
</protein>
<dbReference type="GO" id="GO:0016491">
    <property type="term" value="F:oxidoreductase activity"/>
    <property type="evidence" value="ECO:0007669"/>
    <property type="project" value="InterPro"/>
</dbReference>
<dbReference type="PANTHER" id="PTHR43827">
    <property type="entry name" value="2,5-DIKETO-D-GLUCONIC ACID REDUCTASE"/>
    <property type="match status" value="1"/>
</dbReference>
<dbReference type="SUPFAM" id="SSF51430">
    <property type="entry name" value="NAD(P)-linked oxidoreductase"/>
    <property type="match status" value="1"/>
</dbReference>
<reference evidence="2 3" key="2">
    <citation type="journal article" date="2016" name="Microb. Ecol.">
        <title>Genome Characteristics of a Novel Type I Methanotroph (Sn10-6) Isolated from a Flooded Indian Rice Field.</title>
        <authorList>
            <person name="Rahalkar M.C."/>
            <person name="Pandit P.S."/>
            <person name="Dhakephalkar P.K."/>
            <person name="Pore S."/>
            <person name="Arora P."/>
            <person name="Kapse N."/>
        </authorList>
    </citation>
    <scope>NUCLEOTIDE SEQUENCE [LARGE SCALE GENOMIC DNA]</scope>
    <source>
        <strain evidence="2 3">Sn10-6</strain>
    </source>
</reference>
<proteinExistence type="predicted"/>
<comment type="caution">
    <text evidence="2">The sequence shown here is derived from an EMBL/GenBank/DDBJ whole genome shotgun (WGS) entry which is preliminary data.</text>
</comment>
<sequence length="283" mass="32595">MQDTTLIHHGITMPRFMYGTAWKEQQTEELTYKALKAGFRSIDTANQRKHYYEAGVGHALNTALQQGWLTRSELFLQTKFTFASSQDHRLPYDVTADYATQVQQSFESSLQHLQTDYIDSYVLHGPYSRVGLSTIDWQVWRAMEALWREQRVKLLGVSNISIEQLQLLLERAEVKPAFVQNRCYARRQWDADIRAICAEHQIMYQGFSLLTANSIEMQQPAIVAIAKRLGCHLTQLIFKFALDVNMMPLTGTSNEQHMLADLACFELQLTEDDIQTIEKIALL</sequence>
<evidence type="ECO:0000313" key="3">
    <source>
        <dbReference type="Proteomes" id="UP000033684"/>
    </source>
</evidence>
<dbReference type="CDD" id="cd19071">
    <property type="entry name" value="AKR_AKR1-5-like"/>
    <property type="match status" value="1"/>
</dbReference>
<dbReference type="Gene3D" id="3.20.20.100">
    <property type="entry name" value="NADP-dependent oxidoreductase domain"/>
    <property type="match status" value="1"/>
</dbReference>
<gene>
    <name evidence="2" type="ORF">VZ94_16260</name>
</gene>
<organism evidence="2 3">
    <name type="scientific">Methylocucumis oryzae</name>
    <dbReference type="NCBI Taxonomy" id="1632867"/>
    <lineage>
        <taxon>Bacteria</taxon>
        <taxon>Pseudomonadati</taxon>
        <taxon>Pseudomonadota</taxon>
        <taxon>Gammaproteobacteria</taxon>
        <taxon>Methylococcales</taxon>
        <taxon>Methylococcaceae</taxon>
        <taxon>Methylocucumis</taxon>
    </lineage>
</organism>
<reference evidence="3" key="1">
    <citation type="submission" date="2015-03" db="EMBL/GenBank/DDBJ databases">
        <title>Draft genome sequence of a novel methanotroph (Sn10-6) isolated from flooded ricefield rhizosphere in India.</title>
        <authorList>
            <person name="Pandit P.S."/>
            <person name="Pore S.D."/>
            <person name="Arora P."/>
            <person name="Kapse N.G."/>
            <person name="Dhakephalkar P.K."/>
            <person name="Rahalkar M.C."/>
        </authorList>
    </citation>
    <scope>NUCLEOTIDE SEQUENCE [LARGE SCALE GENOMIC DNA]</scope>
    <source>
        <strain evidence="3">Sn10-6</strain>
    </source>
</reference>
<dbReference type="EMBL" id="LAJX01000187">
    <property type="protein sequence ID" value="KJV05701.1"/>
    <property type="molecule type" value="Genomic_DNA"/>
</dbReference>
<dbReference type="OrthoDB" id="9804790at2"/>
<dbReference type="Proteomes" id="UP000033684">
    <property type="component" value="Unassembled WGS sequence"/>
</dbReference>
<dbReference type="InterPro" id="IPR036812">
    <property type="entry name" value="NAD(P)_OxRdtase_dom_sf"/>
</dbReference>
<keyword evidence="3" id="KW-1185">Reference proteome</keyword>
<feature type="domain" description="NADP-dependent oxidoreductase" evidence="1">
    <location>
        <begin position="22"/>
        <end position="280"/>
    </location>
</feature>
<dbReference type="PANTHER" id="PTHR43827:SF8">
    <property type="entry name" value="ALDO_KETO REDUCTASE FAMILY PROTEIN"/>
    <property type="match status" value="1"/>
</dbReference>
<dbReference type="Pfam" id="PF00248">
    <property type="entry name" value="Aldo_ket_red"/>
    <property type="match status" value="1"/>
</dbReference>
<dbReference type="PATRIC" id="fig|1632867.3.peg.2045"/>
<evidence type="ECO:0000259" key="1">
    <source>
        <dbReference type="Pfam" id="PF00248"/>
    </source>
</evidence>
<name>A0A0F3IG30_9GAMM</name>
<accession>A0A0F3IG30</accession>